<proteinExistence type="predicted"/>
<evidence type="ECO:0000313" key="2">
    <source>
        <dbReference type="EMBL" id="GAA5102019.1"/>
    </source>
</evidence>
<dbReference type="Proteomes" id="UP001500353">
    <property type="component" value="Unassembled WGS sequence"/>
</dbReference>
<evidence type="ECO:0000256" key="1">
    <source>
        <dbReference type="SAM" id="SignalP"/>
    </source>
</evidence>
<dbReference type="EMBL" id="BAABHX010000010">
    <property type="protein sequence ID" value="GAA5102019.1"/>
    <property type="molecule type" value="Genomic_DNA"/>
</dbReference>
<keyword evidence="3" id="KW-1185">Reference proteome</keyword>
<keyword evidence="1" id="KW-0732">Signal</keyword>
<feature type="chain" id="PRO_5047163981" description="Lipoprotein" evidence="1">
    <location>
        <begin position="26"/>
        <end position="151"/>
    </location>
</feature>
<reference evidence="3" key="1">
    <citation type="journal article" date="2019" name="Int. J. Syst. Evol. Microbiol.">
        <title>The Global Catalogue of Microorganisms (GCM) 10K type strain sequencing project: providing services to taxonomists for standard genome sequencing and annotation.</title>
        <authorList>
            <consortium name="The Broad Institute Genomics Platform"/>
            <consortium name="The Broad Institute Genome Sequencing Center for Infectious Disease"/>
            <person name="Wu L."/>
            <person name="Ma J."/>
        </authorList>
    </citation>
    <scope>NUCLEOTIDE SEQUENCE [LARGE SCALE GENOMIC DNA]</scope>
    <source>
        <strain evidence="3">JCM 18019</strain>
    </source>
</reference>
<gene>
    <name evidence="2" type="ORF">GCM10023210_42630</name>
</gene>
<feature type="signal peptide" evidence="1">
    <location>
        <begin position="1"/>
        <end position="25"/>
    </location>
</feature>
<protein>
    <recommendedName>
        <fullName evidence="4">Lipoprotein</fullName>
    </recommendedName>
</protein>
<accession>A0ABP9N0N7</accession>
<sequence>MKLYSNMLKAFFLLGLINSCSPAHVLFVKNNSGKEKEIFVELKQKNPSQELLFCKELISDEKLEHKAFMKYYKEGKCYPEKINKINNKTYKFILPSNYTVNIVPNNSIYPFEKIYYLTDNKKCFISEAKSIDCEQKISEQPSLVHIVEILN</sequence>
<evidence type="ECO:0000313" key="3">
    <source>
        <dbReference type="Proteomes" id="UP001500353"/>
    </source>
</evidence>
<evidence type="ECO:0008006" key="4">
    <source>
        <dbReference type="Google" id="ProtNLM"/>
    </source>
</evidence>
<name>A0ABP9N0N7_9FLAO</name>
<comment type="caution">
    <text evidence="2">The sequence shown here is derived from an EMBL/GenBank/DDBJ whole genome shotgun (WGS) entry which is preliminary data.</text>
</comment>
<organism evidence="2 3">
    <name type="scientific">Chryseobacterium ginsengisoli</name>
    <dbReference type="NCBI Taxonomy" id="363853"/>
    <lineage>
        <taxon>Bacteria</taxon>
        <taxon>Pseudomonadati</taxon>
        <taxon>Bacteroidota</taxon>
        <taxon>Flavobacteriia</taxon>
        <taxon>Flavobacteriales</taxon>
        <taxon>Weeksellaceae</taxon>
        <taxon>Chryseobacterium group</taxon>
        <taxon>Chryseobacterium</taxon>
    </lineage>
</organism>